<evidence type="ECO:0000256" key="6">
    <source>
        <dbReference type="ARBA" id="ARBA00022692"/>
    </source>
</evidence>
<dbReference type="InterPro" id="IPR011577">
    <property type="entry name" value="Cyt_b561_bac/Ni-Hgenase"/>
</dbReference>
<reference evidence="15 16" key="3">
    <citation type="journal article" date="2008" name="BMC Genomics">
        <title>The genome of the versatile nitrogen fixer Azorhizobium caulinodans ORS571.</title>
        <authorList>
            <person name="Lee KB."/>
            <person name="Backer P.D."/>
            <person name="Aono T."/>
            <person name="Liu CT."/>
            <person name="Suzuki S."/>
            <person name="Suzuki T."/>
            <person name="Kaneko T."/>
            <person name="Yamada M."/>
            <person name="Tabata S."/>
            <person name="Kupfer D.M."/>
            <person name="Najar F.Z."/>
            <person name="Wiley G.B."/>
            <person name="Roe B."/>
            <person name="Binnewies T.T."/>
            <person name="Ussery D.W."/>
            <person name="D'Haeze W."/>
            <person name="Herder J.D."/>
            <person name="Gevers D."/>
            <person name="Vereecke D."/>
            <person name="Holsters M."/>
            <person name="Oyaizu H."/>
        </authorList>
    </citation>
    <scope>NUCLEOTIDE SEQUENCE [LARGE SCALE GENOMIC DNA]</scope>
    <source>
        <strain evidence="16">ATCC 43989 / DSM 5975 / JCM 20966 / LMG 6465 / NBRC 14845 / NCIMB 13405 / ORS 571</strain>
    </source>
</reference>
<comment type="cofactor">
    <cofactor evidence="1">
        <name>heme b</name>
        <dbReference type="ChEBI" id="CHEBI:60344"/>
    </cofactor>
</comment>
<dbReference type="RefSeq" id="WP_012172578.1">
    <property type="nucleotide sequence ID" value="NC_009937.1"/>
</dbReference>
<evidence type="ECO:0000256" key="12">
    <source>
        <dbReference type="ARBA" id="ARBA00037975"/>
    </source>
</evidence>
<reference evidence="15 16" key="1">
    <citation type="journal article" date="2007" name="Appl. Environ. Microbiol.">
        <title>Rhizobial factors required for stem nodule maturation and maintenance in Sesbania rostrata-Azorhizobium caulinodans ORS571 symbiosis.</title>
        <authorList>
            <person name="Suzuki S."/>
            <person name="Aono T."/>
            <person name="Lee KB."/>
            <person name="Suzuki T."/>
            <person name="Liu CT."/>
            <person name="Miwa H."/>
            <person name="Wakao S."/>
            <person name="Iki T."/>
            <person name="Oyaizu H."/>
        </authorList>
    </citation>
    <scope>NUCLEOTIDE SEQUENCE [LARGE SCALE GENOMIC DNA]</scope>
    <source>
        <strain evidence="16">ATCC 43989 / DSM 5975 / JCM 20966 / LMG 6465 / NBRC 14845 / NCIMB 13405 / ORS 571</strain>
    </source>
</reference>
<evidence type="ECO:0000256" key="10">
    <source>
        <dbReference type="ARBA" id="ARBA00023004"/>
    </source>
</evidence>
<dbReference type="SUPFAM" id="SSF81342">
    <property type="entry name" value="Transmembrane di-heme cytochromes"/>
    <property type="match status" value="1"/>
</dbReference>
<dbReference type="InterPro" id="IPR016174">
    <property type="entry name" value="Di-haem_cyt_TM"/>
</dbReference>
<evidence type="ECO:0000256" key="11">
    <source>
        <dbReference type="ARBA" id="ARBA00023136"/>
    </source>
</evidence>
<keyword evidence="11 13" id="KW-0472">Membrane</keyword>
<reference evidence="15 16" key="6">
    <citation type="journal article" date="2011" name="Appl. Environ. Microbiol.">
        <title>Involvement of the azorhizobial chromosome partition gene (parA) in the onset of bacteroid differentiation during Sesbania rostrata stem nodule development.</title>
        <authorList>
            <person name="Liu CT."/>
            <person name="Lee KB."/>
            <person name="Wang YS."/>
            <person name="Peng MH."/>
            <person name="Lee KT."/>
            <person name="Suzuki S."/>
            <person name="Suzuki T."/>
            <person name="Oyaizu H."/>
        </authorList>
    </citation>
    <scope>NUCLEOTIDE SEQUENCE [LARGE SCALE GENOMIC DNA]</scope>
    <source>
        <strain evidence="16">ATCC 43989 / DSM 5975 / JCM 20966 / LMG 6465 / NBRC 14845 / NCIMB 13405 / ORS 571</strain>
    </source>
</reference>
<feature type="transmembrane region" description="Helical" evidence="13">
    <location>
        <begin position="12"/>
        <end position="33"/>
    </location>
</feature>
<evidence type="ECO:0000256" key="2">
    <source>
        <dbReference type="ARBA" id="ARBA00004651"/>
    </source>
</evidence>
<keyword evidence="8" id="KW-0249">Electron transport</keyword>
<dbReference type="InterPro" id="IPR052168">
    <property type="entry name" value="Cytochrome_b561_oxidase"/>
</dbReference>
<reference evidence="16" key="2">
    <citation type="submission" date="2007-04" db="EMBL/GenBank/DDBJ databases">
        <title>Complete genome sequence of the nitrogen-fixing bacterium Azorhizobium caulinodans ORS571.</title>
        <authorList>
            <person name="Lee K.B."/>
            <person name="Backer P.D."/>
            <person name="Aono T."/>
            <person name="Liu C.T."/>
            <person name="Suzuki S."/>
            <person name="Suzuki T."/>
            <person name="Kaneko T."/>
            <person name="Yamada M."/>
            <person name="Tabata S."/>
            <person name="Kupfer D.M."/>
            <person name="Najar F.Z."/>
            <person name="Wiley G.B."/>
            <person name="Roe B."/>
            <person name="Binnewies T."/>
            <person name="Ussery D."/>
            <person name="Vereecke D."/>
            <person name="Gevers D."/>
            <person name="Holsters M."/>
            <person name="Oyaizu H."/>
        </authorList>
    </citation>
    <scope>NUCLEOTIDE SEQUENCE [LARGE SCALE GENOMIC DNA]</scope>
    <source>
        <strain evidence="16">ATCC 43989 / DSM 5975 / JCM 20966 / LMG 6465 / NBRC 14845 / NCIMB 13405 / ORS 571</strain>
    </source>
</reference>
<organism evidence="15 16">
    <name type="scientific">Azorhizobium caulinodans (strain ATCC 43989 / DSM 5975 / JCM 20966 / LMG 6465 / NBRC 14845 / NCIMB 13405 / ORS 571)</name>
    <dbReference type="NCBI Taxonomy" id="438753"/>
    <lineage>
        <taxon>Bacteria</taxon>
        <taxon>Pseudomonadati</taxon>
        <taxon>Pseudomonadota</taxon>
        <taxon>Alphaproteobacteria</taxon>
        <taxon>Hyphomicrobiales</taxon>
        <taxon>Xanthobacteraceae</taxon>
        <taxon>Azorhizobium</taxon>
    </lineage>
</organism>
<accession>A8ILN5</accession>
<evidence type="ECO:0000256" key="9">
    <source>
        <dbReference type="ARBA" id="ARBA00022989"/>
    </source>
</evidence>
<keyword evidence="7" id="KW-0479">Metal-binding</keyword>
<keyword evidence="9 13" id="KW-1133">Transmembrane helix</keyword>
<comment type="similarity">
    <text evidence="12">Belongs to the cytochrome b561 family.</text>
</comment>
<dbReference type="eggNOG" id="COG3038">
    <property type="taxonomic scope" value="Bacteria"/>
</dbReference>
<name>A8ILN5_AZOC5</name>
<keyword evidence="3" id="KW-0813">Transport</keyword>
<evidence type="ECO:0000256" key="1">
    <source>
        <dbReference type="ARBA" id="ARBA00001970"/>
    </source>
</evidence>
<evidence type="ECO:0000256" key="5">
    <source>
        <dbReference type="ARBA" id="ARBA00022617"/>
    </source>
</evidence>
<reference evidence="15 16" key="4">
    <citation type="journal article" date="2009" name="Appl. Environ. Microbiol.">
        <title>Comparative genome-wide transcriptional profiling of Azorhizobium caulinodans ORS571 grown under free-living and symbiotic conditions.</title>
        <authorList>
            <person name="Tsukada S."/>
            <person name="Aono T."/>
            <person name="Akiba N."/>
            <person name="Lee KB."/>
            <person name="Liu CT."/>
            <person name="Toyazaki H."/>
            <person name="Oyaizu H."/>
        </authorList>
    </citation>
    <scope>NUCLEOTIDE SEQUENCE [LARGE SCALE GENOMIC DNA]</scope>
    <source>
        <strain evidence="16">ATCC 43989 / DSM 5975 / JCM 20966 / LMG 6465 / NBRC 14845 / NCIMB 13405 / ORS 571</strain>
    </source>
</reference>
<dbReference type="GO" id="GO:0005886">
    <property type="term" value="C:plasma membrane"/>
    <property type="evidence" value="ECO:0007669"/>
    <property type="project" value="UniProtKB-SubCell"/>
</dbReference>
<dbReference type="AlphaFoldDB" id="A8ILN5"/>
<keyword evidence="10" id="KW-0408">Iron</keyword>
<comment type="subcellular location">
    <subcellularLocation>
        <location evidence="2">Cell membrane</location>
        <topology evidence="2">Multi-pass membrane protein</topology>
    </subcellularLocation>
</comment>
<evidence type="ECO:0000256" key="4">
    <source>
        <dbReference type="ARBA" id="ARBA00022475"/>
    </source>
</evidence>
<dbReference type="GO" id="GO:0020037">
    <property type="term" value="F:heme binding"/>
    <property type="evidence" value="ECO:0007669"/>
    <property type="project" value="TreeGrafter"/>
</dbReference>
<dbReference type="EMBL" id="AP009384">
    <property type="protein sequence ID" value="BAF90056.1"/>
    <property type="molecule type" value="Genomic_DNA"/>
</dbReference>
<proteinExistence type="inferred from homology"/>
<reference evidence="15 16" key="5">
    <citation type="journal article" date="2010" name="Appl. Environ. Microbiol.">
        <title>phrR-like gene praR of Azorhizobium caulinodans ORS571 is essential for symbiosis with Sesbania rostrata and is involved in expression of reb genes.</title>
        <authorList>
            <person name="Akiba N."/>
            <person name="Aono T."/>
            <person name="Toyazaki H."/>
            <person name="Sato S."/>
            <person name="Oyaizu H."/>
        </authorList>
    </citation>
    <scope>NUCLEOTIDE SEQUENCE [LARGE SCALE GENOMIC DNA]</scope>
    <source>
        <strain evidence="16">ATCC 43989 / DSM 5975 / JCM 20966 / LMG 6465 / NBRC 14845 / NCIMB 13405 / ORS 571</strain>
    </source>
</reference>
<evidence type="ECO:0000256" key="7">
    <source>
        <dbReference type="ARBA" id="ARBA00022723"/>
    </source>
</evidence>
<dbReference type="GO" id="GO:0009055">
    <property type="term" value="F:electron transfer activity"/>
    <property type="evidence" value="ECO:0007669"/>
    <property type="project" value="InterPro"/>
</dbReference>
<evidence type="ECO:0000313" key="15">
    <source>
        <dbReference type="EMBL" id="BAF90056.1"/>
    </source>
</evidence>
<evidence type="ECO:0000313" key="16">
    <source>
        <dbReference type="Proteomes" id="UP000000270"/>
    </source>
</evidence>
<gene>
    <name evidence="15" type="ordered locus">AZC_4058</name>
</gene>
<dbReference type="Pfam" id="PF01292">
    <property type="entry name" value="Ni_hydr_CYTB"/>
    <property type="match status" value="1"/>
</dbReference>
<feature type="transmembrane region" description="Helical" evidence="13">
    <location>
        <begin position="92"/>
        <end position="110"/>
    </location>
</feature>
<dbReference type="HOGENOM" id="CLU_095321_3_0_5"/>
<feature type="transmembrane region" description="Helical" evidence="13">
    <location>
        <begin position="45"/>
        <end position="66"/>
    </location>
</feature>
<dbReference type="STRING" id="438753.AZC_4058"/>
<sequence>MQPVQRYPNLFCFIHWATVALIAIIYGLTYVRFLFERGTPLRAMVWWLHISFGLVLLAFIVARVVARHAMTMPGPSAALSPLVHRASQAVHVLLYALLVLTPVVGVYLAFLRGDAVTLFGLFTIPSPVAVDRTFARQVVEVHEWLANGLVAVALVHGAAAIGHHFVLKDDVLTRMLPRR</sequence>
<evidence type="ECO:0000256" key="8">
    <source>
        <dbReference type="ARBA" id="ARBA00022982"/>
    </source>
</evidence>
<evidence type="ECO:0000256" key="13">
    <source>
        <dbReference type="SAM" id="Phobius"/>
    </source>
</evidence>
<dbReference type="PANTHER" id="PTHR30529:SF1">
    <property type="entry name" value="CYTOCHROME B561 HOMOLOG 2"/>
    <property type="match status" value="1"/>
</dbReference>
<keyword evidence="16" id="KW-1185">Reference proteome</keyword>
<dbReference type="PANTHER" id="PTHR30529">
    <property type="entry name" value="CYTOCHROME B561"/>
    <property type="match status" value="1"/>
</dbReference>
<dbReference type="GO" id="GO:0022904">
    <property type="term" value="P:respiratory electron transport chain"/>
    <property type="evidence" value="ECO:0007669"/>
    <property type="project" value="InterPro"/>
</dbReference>
<keyword evidence="4" id="KW-1003">Cell membrane</keyword>
<protein>
    <submittedName>
        <fullName evidence="15">Cytochrome b561</fullName>
    </submittedName>
</protein>
<evidence type="ECO:0000256" key="3">
    <source>
        <dbReference type="ARBA" id="ARBA00022448"/>
    </source>
</evidence>
<keyword evidence="6 13" id="KW-0812">Transmembrane</keyword>
<keyword evidence="5" id="KW-0349">Heme</keyword>
<dbReference type="Proteomes" id="UP000000270">
    <property type="component" value="Chromosome"/>
</dbReference>
<evidence type="ECO:0000259" key="14">
    <source>
        <dbReference type="Pfam" id="PF01292"/>
    </source>
</evidence>
<dbReference type="KEGG" id="azc:AZC_4058"/>
<dbReference type="GO" id="GO:0046872">
    <property type="term" value="F:metal ion binding"/>
    <property type="evidence" value="ECO:0007669"/>
    <property type="project" value="UniProtKB-KW"/>
</dbReference>
<feature type="domain" description="Cytochrome b561 bacterial/Ni-hydrogenase" evidence="14">
    <location>
        <begin position="6"/>
        <end position="177"/>
    </location>
</feature>
<feature type="transmembrane region" description="Helical" evidence="13">
    <location>
        <begin position="144"/>
        <end position="167"/>
    </location>
</feature>